<evidence type="ECO:0000313" key="3">
    <source>
        <dbReference type="Proteomes" id="UP001336835"/>
    </source>
</evidence>
<dbReference type="PROSITE" id="PS51257">
    <property type="entry name" value="PROKAR_LIPOPROTEIN"/>
    <property type="match status" value="1"/>
</dbReference>
<gene>
    <name evidence="2" type="ORF">VRU48_19125</name>
</gene>
<evidence type="ECO:0000256" key="1">
    <source>
        <dbReference type="SAM" id="SignalP"/>
    </source>
</evidence>
<reference evidence="2 3" key="1">
    <citation type="submission" date="2024-01" db="EMBL/GenBank/DDBJ databases">
        <title>Pedobacter sp. nov., isolated from fresh soil.</title>
        <authorList>
            <person name="Le N.T.T."/>
        </authorList>
    </citation>
    <scope>NUCLEOTIDE SEQUENCE [LARGE SCALE GENOMIC DNA]</scope>
    <source>
        <strain evidence="2 3">KR3-3</strain>
    </source>
</reference>
<name>A0ABU7ICQ1_9SPHI</name>
<keyword evidence="1" id="KW-0732">Signal</keyword>
<keyword evidence="3" id="KW-1185">Reference proteome</keyword>
<dbReference type="Proteomes" id="UP001336835">
    <property type="component" value="Unassembled WGS sequence"/>
</dbReference>
<sequence>MKKLLFMLLVLSMAGAACKKSGRQNQTLPNPSPFDVAAELKADNPLNPFDDTGKLHNQVLEKVWQYVQLTGDTSSPGKVKLIAGHFSRTEGRDVAPAIERCRKKIALLGKGPMQPAISNAPLSQRSRELLTDLYKSLREADRENLYPLFRKSVLTVEARIATEKIPEFERTALFKWASILRYSGAYWLEKLDRYPLPDGTAPGGAAGKGRFLHWFTFVTADLLGGVVGTFEGDTQAGADYMSSTCTWYMDNLP</sequence>
<accession>A0ABU7ICQ1</accession>
<protein>
    <submittedName>
        <fullName evidence="2">Uncharacterized protein</fullName>
    </submittedName>
</protein>
<comment type="caution">
    <text evidence="2">The sequence shown here is derived from an EMBL/GenBank/DDBJ whole genome shotgun (WGS) entry which is preliminary data.</text>
</comment>
<dbReference type="RefSeq" id="WP_330109535.1">
    <property type="nucleotide sequence ID" value="NZ_JAZDQT010000004.1"/>
</dbReference>
<evidence type="ECO:0000313" key="2">
    <source>
        <dbReference type="EMBL" id="MEE1947247.1"/>
    </source>
</evidence>
<proteinExistence type="predicted"/>
<feature type="chain" id="PRO_5046669416" evidence="1">
    <location>
        <begin position="20"/>
        <end position="253"/>
    </location>
</feature>
<organism evidence="2 3">
    <name type="scientific">Pedobacter albus</name>
    <dbReference type="NCBI Taxonomy" id="3113905"/>
    <lineage>
        <taxon>Bacteria</taxon>
        <taxon>Pseudomonadati</taxon>
        <taxon>Bacteroidota</taxon>
        <taxon>Sphingobacteriia</taxon>
        <taxon>Sphingobacteriales</taxon>
        <taxon>Sphingobacteriaceae</taxon>
        <taxon>Pedobacter</taxon>
    </lineage>
</organism>
<feature type="signal peptide" evidence="1">
    <location>
        <begin position="1"/>
        <end position="19"/>
    </location>
</feature>
<dbReference type="EMBL" id="JAZDQT010000004">
    <property type="protein sequence ID" value="MEE1947247.1"/>
    <property type="molecule type" value="Genomic_DNA"/>
</dbReference>